<gene>
    <name evidence="2" type="ORF">NDU88_007876</name>
</gene>
<protein>
    <submittedName>
        <fullName evidence="2">Uncharacterized protein</fullName>
    </submittedName>
</protein>
<evidence type="ECO:0000313" key="3">
    <source>
        <dbReference type="Proteomes" id="UP001066276"/>
    </source>
</evidence>
<sequence>MRHMERKPPVSQTRALASQRRLRSWIDEDDSDDEELLNQLLHDRPPPYAISDTAPSTSAGPENPAQSRGITNTVQTSETVLIQNGVSVPTAPDAQIQSQPLPIQRLYPDVPVLETSTSLMVPPDPIYTRSKLVQIEPAPQLLPQQQLIPGYNPVAGPQSVPAAATVSQALGVTAPRGLGPGQTPAVILLPITVGPPVPLYAQGKPGTCRQGVRTQEIISGGFTGTPQPMTPREQAVEGLKSVRP</sequence>
<evidence type="ECO:0000313" key="2">
    <source>
        <dbReference type="EMBL" id="KAJ1155141.1"/>
    </source>
</evidence>
<proteinExistence type="predicted"/>
<dbReference type="AlphaFoldDB" id="A0AAV7RU38"/>
<feature type="compositionally biased region" description="Acidic residues" evidence="1">
    <location>
        <begin position="27"/>
        <end position="36"/>
    </location>
</feature>
<evidence type="ECO:0000256" key="1">
    <source>
        <dbReference type="SAM" id="MobiDB-lite"/>
    </source>
</evidence>
<keyword evidence="3" id="KW-1185">Reference proteome</keyword>
<name>A0AAV7RU38_PLEWA</name>
<accession>A0AAV7RU38</accession>
<comment type="caution">
    <text evidence="2">The sequence shown here is derived from an EMBL/GenBank/DDBJ whole genome shotgun (WGS) entry which is preliminary data.</text>
</comment>
<dbReference type="Proteomes" id="UP001066276">
    <property type="component" value="Chromosome 5"/>
</dbReference>
<dbReference type="EMBL" id="JANPWB010000009">
    <property type="protein sequence ID" value="KAJ1155141.1"/>
    <property type="molecule type" value="Genomic_DNA"/>
</dbReference>
<feature type="region of interest" description="Disordered" evidence="1">
    <location>
        <begin position="1"/>
        <end position="69"/>
    </location>
</feature>
<feature type="compositionally biased region" description="Polar residues" evidence="1">
    <location>
        <begin position="53"/>
        <end position="69"/>
    </location>
</feature>
<reference evidence="2" key="1">
    <citation type="journal article" date="2022" name="bioRxiv">
        <title>Sequencing and chromosome-scale assembly of the giantPleurodeles waltlgenome.</title>
        <authorList>
            <person name="Brown T."/>
            <person name="Elewa A."/>
            <person name="Iarovenko S."/>
            <person name="Subramanian E."/>
            <person name="Araus A.J."/>
            <person name="Petzold A."/>
            <person name="Susuki M."/>
            <person name="Suzuki K.-i.T."/>
            <person name="Hayashi T."/>
            <person name="Toyoda A."/>
            <person name="Oliveira C."/>
            <person name="Osipova E."/>
            <person name="Leigh N.D."/>
            <person name="Simon A."/>
            <person name="Yun M.H."/>
        </authorList>
    </citation>
    <scope>NUCLEOTIDE SEQUENCE</scope>
    <source>
        <strain evidence="2">20211129_DDA</strain>
        <tissue evidence="2">Liver</tissue>
    </source>
</reference>
<organism evidence="2 3">
    <name type="scientific">Pleurodeles waltl</name>
    <name type="common">Iberian ribbed newt</name>
    <dbReference type="NCBI Taxonomy" id="8319"/>
    <lineage>
        <taxon>Eukaryota</taxon>
        <taxon>Metazoa</taxon>
        <taxon>Chordata</taxon>
        <taxon>Craniata</taxon>
        <taxon>Vertebrata</taxon>
        <taxon>Euteleostomi</taxon>
        <taxon>Amphibia</taxon>
        <taxon>Batrachia</taxon>
        <taxon>Caudata</taxon>
        <taxon>Salamandroidea</taxon>
        <taxon>Salamandridae</taxon>
        <taxon>Pleurodelinae</taxon>
        <taxon>Pleurodeles</taxon>
    </lineage>
</organism>
<feature type="region of interest" description="Disordered" evidence="1">
    <location>
        <begin position="219"/>
        <end position="244"/>
    </location>
</feature>